<feature type="compositionally biased region" description="Polar residues" evidence="1">
    <location>
        <begin position="120"/>
        <end position="146"/>
    </location>
</feature>
<dbReference type="EMBL" id="MN740779">
    <property type="protein sequence ID" value="QHU11195.1"/>
    <property type="molecule type" value="Genomic_DNA"/>
</dbReference>
<name>A0A6C0JZH8_9ZZZZ</name>
<feature type="region of interest" description="Disordered" evidence="1">
    <location>
        <begin position="110"/>
        <end position="165"/>
    </location>
</feature>
<evidence type="ECO:0000256" key="1">
    <source>
        <dbReference type="SAM" id="MobiDB-lite"/>
    </source>
</evidence>
<protein>
    <submittedName>
        <fullName evidence="3">Uncharacterized protein</fullName>
    </submittedName>
</protein>
<feature type="transmembrane region" description="Helical" evidence="2">
    <location>
        <begin position="37"/>
        <end position="60"/>
    </location>
</feature>
<reference evidence="3" key="1">
    <citation type="journal article" date="2020" name="Nature">
        <title>Giant virus diversity and host interactions through global metagenomics.</title>
        <authorList>
            <person name="Schulz F."/>
            <person name="Roux S."/>
            <person name="Paez-Espino D."/>
            <person name="Jungbluth S."/>
            <person name="Walsh D.A."/>
            <person name="Denef V.J."/>
            <person name="McMahon K.D."/>
            <person name="Konstantinidis K.T."/>
            <person name="Eloe-Fadrosh E.A."/>
            <person name="Kyrpides N.C."/>
            <person name="Woyke T."/>
        </authorList>
    </citation>
    <scope>NUCLEOTIDE SEQUENCE</scope>
    <source>
        <strain evidence="3">GVMAG-S-1101165-84</strain>
    </source>
</reference>
<sequence>MADTKVPIATQIQEIFEQNEIDDLKRMMSRRHSLNSCNIWLIYMFHLVQSGGILTTTIATGYNLTYLIWVGVGLNILATLLNVYEKTNANLSKKLLTDIESIKAGKYTDEGSIEQKPENAATTPPTNNHSTVLVSLPDQKQTSNGFTTPLLSSTPPQQSQQSQQS</sequence>
<evidence type="ECO:0000256" key="2">
    <source>
        <dbReference type="SAM" id="Phobius"/>
    </source>
</evidence>
<feature type="compositionally biased region" description="Low complexity" evidence="1">
    <location>
        <begin position="147"/>
        <end position="165"/>
    </location>
</feature>
<evidence type="ECO:0000313" key="3">
    <source>
        <dbReference type="EMBL" id="QHU11195.1"/>
    </source>
</evidence>
<keyword evidence="2" id="KW-0812">Transmembrane</keyword>
<keyword evidence="2" id="KW-1133">Transmembrane helix</keyword>
<dbReference type="AlphaFoldDB" id="A0A6C0JZH8"/>
<keyword evidence="2" id="KW-0472">Membrane</keyword>
<organism evidence="3">
    <name type="scientific">viral metagenome</name>
    <dbReference type="NCBI Taxonomy" id="1070528"/>
    <lineage>
        <taxon>unclassified sequences</taxon>
        <taxon>metagenomes</taxon>
        <taxon>organismal metagenomes</taxon>
    </lineage>
</organism>
<accession>A0A6C0JZH8</accession>
<feature type="transmembrane region" description="Helical" evidence="2">
    <location>
        <begin position="66"/>
        <end position="84"/>
    </location>
</feature>
<proteinExistence type="predicted"/>